<evidence type="ECO:0000256" key="8">
    <source>
        <dbReference type="SAM" id="Phobius"/>
    </source>
</evidence>
<feature type="transmembrane region" description="Helical" evidence="8">
    <location>
        <begin position="230"/>
        <end position="250"/>
    </location>
</feature>
<evidence type="ECO:0000259" key="9">
    <source>
        <dbReference type="PROSITE" id="PS50850"/>
    </source>
</evidence>
<dbReference type="InterPro" id="IPR036259">
    <property type="entry name" value="MFS_trans_sf"/>
</dbReference>
<keyword evidence="11" id="KW-1185">Reference proteome</keyword>
<accession>M7SQP0</accession>
<feature type="transmembrane region" description="Helical" evidence="8">
    <location>
        <begin position="372"/>
        <end position="390"/>
    </location>
</feature>
<dbReference type="PROSITE" id="PS50850">
    <property type="entry name" value="MFS"/>
    <property type="match status" value="1"/>
</dbReference>
<evidence type="ECO:0000256" key="6">
    <source>
        <dbReference type="ARBA" id="ARBA00023136"/>
    </source>
</evidence>
<feature type="transmembrane region" description="Helical" evidence="8">
    <location>
        <begin position="433"/>
        <end position="455"/>
    </location>
</feature>
<feature type="transmembrane region" description="Helical" evidence="8">
    <location>
        <begin position="139"/>
        <end position="161"/>
    </location>
</feature>
<feature type="transmembrane region" description="Helical" evidence="8">
    <location>
        <begin position="173"/>
        <end position="192"/>
    </location>
</feature>
<evidence type="ECO:0000313" key="10">
    <source>
        <dbReference type="EMBL" id="EMR68784.1"/>
    </source>
</evidence>
<sequence>MPPSDTESSLTMRDDADTNGMAATKGASSPFATSNEPSRRPSGELKRIPSQQSETDANIWPDPENVIEADMEKGGVVPSKPTEPAGAPPGLSPADFPDGGLEAWLVVLGGWCALFCTFGLINCVGTFVEYYSTGPLSSYGASTITWITSLQVAVMTGGNAIFGRVFDSYGPRWLLIGGTIVYVFGLMMTSLSHEYYQFILAQGILGSLGSSAAFNASMSSVISWFFHRRAAALGLMVSGSSLGGVILPIMMTRLIARVGFPWTIRIIAFMFLGMLSISCATVKCRLPPRARPFVFADYYLPLTEPAFAFTVAGGFFFFFGMFLPFNYLVVQAQETGVSPNLVPYLLPILNALSIPGRIIPGIIGDKIGRYNMLILIAGLSGIVTLALWIPGSSNTAAIIVYGGIFGFTSGGYISMAPAVIAQISDIREIGTRIGITFVVNAAAALAGSPIGGAIVNRARAQGVSAGAGGNPYLGLQLFCGVVMCVGTCIFFLARYAQVGLKIAKI</sequence>
<dbReference type="AlphaFoldDB" id="M7SQP0"/>
<keyword evidence="4 8" id="KW-0812">Transmembrane</keyword>
<dbReference type="Proteomes" id="UP000012174">
    <property type="component" value="Unassembled WGS sequence"/>
</dbReference>
<dbReference type="GO" id="GO:0016020">
    <property type="term" value="C:membrane"/>
    <property type="evidence" value="ECO:0007669"/>
    <property type="project" value="UniProtKB-SubCell"/>
</dbReference>
<dbReference type="eggNOG" id="KOG2504">
    <property type="taxonomic scope" value="Eukaryota"/>
</dbReference>
<keyword evidence="6 8" id="KW-0472">Membrane</keyword>
<evidence type="ECO:0000256" key="2">
    <source>
        <dbReference type="ARBA" id="ARBA00006727"/>
    </source>
</evidence>
<dbReference type="PANTHER" id="PTHR11360">
    <property type="entry name" value="MONOCARBOXYLATE TRANSPORTER"/>
    <property type="match status" value="1"/>
</dbReference>
<dbReference type="PANTHER" id="PTHR11360:SF224">
    <property type="entry name" value="MAJOR FACILITATOR SUPERFAMILY (MFS) PROFILE DOMAIN-CONTAINING PROTEIN-RELATED"/>
    <property type="match status" value="1"/>
</dbReference>
<reference evidence="11" key="1">
    <citation type="journal article" date="2013" name="Genome Announc.">
        <title>Draft genome sequence of the grapevine dieback fungus Eutypa lata UCR-EL1.</title>
        <authorList>
            <person name="Blanco-Ulate B."/>
            <person name="Rolshausen P.E."/>
            <person name="Cantu D."/>
        </authorList>
    </citation>
    <scope>NUCLEOTIDE SEQUENCE [LARGE SCALE GENOMIC DNA]</scope>
    <source>
        <strain evidence="11">UCR-EL1</strain>
    </source>
</reference>
<evidence type="ECO:0000256" key="5">
    <source>
        <dbReference type="ARBA" id="ARBA00022989"/>
    </source>
</evidence>
<dbReference type="GO" id="GO:0022857">
    <property type="term" value="F:transmembrane transporter activity"/>
    <property type="evidence" value="ECO:0007669"/>
    <property type="project" value="InterPro"/>
</dbReference>
<evidence type="ECO:0000313" key="11">
    <source>
        <dbReference type="Proteomes" id="UP000012174"/>
    </source>
</evidence>
<dbReference type="Gene3D" id="1.20.1250.20">
    <property type="entry name" value="MFS general substrate transporter like domains"/>
    <property type="match status" value="2"/>
</dbReference>
<evidence type="ECO:0000256" key="3">
    <source>
        <dbReference type="ARBA" id="ARBA00022448"/>
    </source>
</evidence>
<comment type="subcellular location">
    <subcellularLocation>
        <location evidence="1">Membrane</location>
        <topology evidence="1">Multi-pass membrane protein</topology>
    </subcellularLocation>
</comment>
<feature type="transmembrane region" description="Helical" evidence="8">
    <location>
        <begin position="198"/>
        <end position="218"/>
    </location>
</feature>
<feature type="transmembrane region" description="Helical" evidence="8">
    <location>
        <begin position="103"/>
        <end position="127"/>
    </location>
</feature>
<evidence type="ECO:0000256" key="4">
    <source>
        <dbReference type="ARBA" id="ARBA00022692"/>
    </source>
</evidence>
<name>M7SQP0_EUTLA</name>
<feature type="transmembrane region" description="Helical" evidence="8">
    <location>
        <begin position="306"/>
        <end position="329"/>
    </location>
</feature>
<feature type="transmembrane region" description="Helical" evidence="8">
    <location>
        <begin position="396"/>
        <end position="421"/>
    </location>
</feature>
<protein>
    <submittedName>
        <fullName evidence="10">Putative riboflavin transporter mch5 protein</fullName>
    </submittedName>
</protein>
<gene>
    <name evidence="10" type="ORF">UCREL1_4198</name>
</gene>
<feature type="compositionally biased region" description="Polar residues" evidence="7">
    <location>
        <begin position="26"/>
        <end position="36"/>
    </location>
</feature>
<dbReference type="InterPro" id="IPR020846">
    <property type="entry name" value="MFS_dom"/>
</dbReference>
<keyword evidence="5 8" id="KW-1133">Transmembrane helix</keyword>
<dbReference type="InterPro" id="IPR050327">
    <property type="entry name" value="Proton-linked_MCT"/>
</dbReference>
<organism evidence="10 11">
    <name type="scientific">Eutypa lata (strain UCR-EL1)</name>
    <name type="common">Grapevine dieback disease fungus</name>
    <name type="synonym">Eutypa armeniacae</name>
    <dbReference type="NCBI Taxonomy" id="1287681"/>
    <lineage>
        <taxon>Eukaryota</taxon>
        <taxon>Fungi</taxon>
        <taxon>Dikarya</taxon>
        <taxon>Ascomycota</taxon>
        <taxon>Pezizomycotina</taxon>
        <taxon>Sordariomycetes</taxon>
        <taxon>Xylariomycetidae</taxon>
        <taxon>Xylariales</taxon>
        <taxon>Diatrypaceae</taxon>
        <taxon>Eutypa</taxon>
    </lineage>
</organism>
<comment type="similarity">
    <text evidence="2">Belongs to the major facilitator superfamily. Monocarboxylate porter (TC 2.A.1.13) family.</text>
</comment>
<feature type="region of interest" description="Disordered" evidence="7">
    <location>
        <begin position="74"/>
        <end position="93"/>
    </location>
</feature>
<evidence type="ECO:0000256" key="7">
    <source>
        <dbReference type="SAM" id="MobiDB-lite"/>
    </source>
</evidence>
<feature type="transmembrane region" description="Helical" evidence="8">
    <location>
        <begin position="475"/>
        <end position="496"/>
    </location>
</feature>
<dbReference type="OrthoDB" id="5667at2759"/>
<feature type="compositionally biased region" description="Basic and acidic residues" evidence="7">
    <location>
        <begin position="37"/>
        <end position="47"/>
    </location>
</feature>
<dbReference type="EMBL" id="KB706183">
    <property type="protein sequence ID" value="EMR68784.1"/>
    <property type="molecule type" value="Genomic_DNA"/>
</dbReference>
<feature type="transmembrane region" description="Helical" evidence="8">
    <location>
        <begin position="262"/>
        <end position="286"/>
    </location>
</feature>
<dbReference type="SUPFAM" id="SSF103473">
    <property type="entry name" value="MFS general substrate transporter"/>
    <property type="match status" value="1"/>
</dbReference>
<dbReference type="InterPro" id="IPR011701">
    <property type="entry name" value="MFS"/>
</dbReference>
<feature type="region of interest" description="Disordered" evidence="7">
    <location>
        <begin position="1"/>
        <end position="63"/>
    </location>
</feature>
<feature type="domain" description="Major facilitator superfamily (MFS) profile" evidence="9">
    <location>
        <begin position="102"/>
        <end position="497"/>
    </location>
</feature>
<dbReference type="KEGG" id="ela:UCREL1_4198"/>
<dbReference type="OMA" id="LFMWGMF"/>
<evidence type="ECO:0000256" key="1">
    <source>
        <dbReference type="ARBA" id="ARBA00004141"/>
    </source>
</evidence>
<feature type="compositionally biased region" description="Polar residues" evidence="7">
    <location>
        <begin position="1"/>
        <end position="11"/>
    </location>
</feature>
<dbReference type="Pfam" id="PF07690">
    <property type="entry name" value="MFS_1"/>
    <property type="match status" value="1"/>
</dbReference>
<keyword evidence="3" id="KW-0813">Transport</keyword>
<dbReference type="HOGENOM" id="CLU_001265_1_0_1"/>
<feature type="transmembrane region" description="Helical" evidence="8">
    <location>
        <begin position="341"/>
        <end position="360"/>
    </location>
</feature>
<proteinExistence type="inferred from homology"/>